<proteinExistence type="predicted"/>
<keyword evidence="4" id="KW-1185">Reference proteome</keyword>
<feature type="compositionally biased region" description="Polar residues" evidence="1">
    <location>
        <begin position="623"/>
        <end position="641"/>
    </location>
</feature>
<sequence length="845" mass="89466">MTPRLLPRRLRTARPARRRLLVLGLLLLVLSGTFLLVPQVVTPAQANPCDSLPGGKDSPAYETCMGDKLPEKDKNKKPKPPSIDDPAGLRPECKSAPVPGRPGRGAGSWALREPGKAPAPLSPGSKGASAHLYEQYGLAGMQWHTYDLACDTAGDSLKNIHADYQTQLANWLFGASRWWTSLAIGMQEEATGKGYISKIYDLSGDATKQVRDAVYAPWIGLSVVVLGLSILYRAHRKDMAATTRAIGWALLVMATASVAFNYPKAVGSMADTAIVETVGQLQQGVAGDVTRGSEPGVAQGNLLTKGVLYEGWLRGNFGDSDSKVARKYGMKLYDAQSLTWAESRLPDDERNKIIEAKQKKWEDIASKVKKEDSDAYQYLTGQADGRLSTALETGLGATPANAYSFAASTLIISARLIIPTALVFFPAIAVIALHRLMSGTLRSLGSSVAAALINAPVFALGAAMEVLFVKTFFSNNAFPDWFAVVLLWILTVMMWMITKPMRRLAAVVSPNSSWFQAGIGAPRAAKAALGGAALGYAKGRMSARQIGRMVNGKGKKGKGDEGPEDHDSTLSDDLTADGDQERHGRGPDFNDLVSARARNGDAPEHDDGGYRWSDQDWWDDYNGQSTPATYTPDRTGTAAGSDTTTPDTDRPTVPEQPTAGAAARPSATAVADADDAPAARASSAPPPPRPFHDALGRAMARDRAHGIAPPNIPDPTSTPTTGAEGSPPPVVGEASSRAAERRQAAQEDMPDPAAPSAVPGPVSTPGTGSRPSSTPPQEPPASPPPPRAPHEGDRPAPFVAPTIEEDGGQVFVVYSPTSTSGYDTHRAEPPQPGTSTPERDEDGGA</sequence>
<comment type="caution">
    <text evidence="3">The sequence shown here is derived from an EMBL/GenBank/DDBJ whole genome shotgun (WGS) entry which is preliminary data.</text>
</comment>
<keyword evidence="2" id="KW-0472">Membrane</keyword>
<accession>A0ABP5IH88</accession>
<feature type="compositionally biased region" description="Pro residues" evidence="1">
    <location>
        <begin position="773"/>
        <end position="787"/>
    </location>
</feature>
<reference evidence="4" key="1">
    <citation type="journal article" date="2019" name="Int. J. Syst. Evol. Microbiol.">
        <title>The Global Catalogue of Microorganisms (GCM) 10K type strain sequencing project: providing services to taxonomists for standard genome sequencing and annotation.</title>
        <authorList>
            <consortium name="The Broad Institute Genomics Platform"/>
            <consortium name="The Broad Institute Genome Sequencing Center for Infectious Disease"/>
            <person name="Wu L."/>
            <person name="Ma J."/>
        </authorList>
    </citation>
    <scope>NUCLEOTIDE SEQUENCE [LARGE SCALE GENOMIC DNA]</scope>
    <source>
        <strain evidence="4">JCM 15478</strain>
    </source>
</reference>
<feature type="region of interest" description="Disordered" evidence="1">
    <location>
        <begin position="623"/>
        <end position="845"/>
    </location>
</feature>
<keyword evidence="2" id="KW-0812">Transmembrane</keyword>
<evidence type="ECO:0000256" key="2">
    <source>
        <dbReference type="SAM" id="Phobius"/>
    </source>
</evidence>
<feature type="compositionally biased region" description="Basic and acidic residues" evidence="1">
    <location>
        <begin position="579"/>
        <end position="588"/>
    </location>
</feature>
<evidence type="ECO:0000313" key="3">
    <source>
        <dbReference type="EMBL" id="GAA2100450.1"/>
    </source>
</evidence>
<feature type="compositionally biased region" description="Low complexity" evidence="1">
    <location>
        <begin position="754"/>
        <end position="772"/>
    </location>
</feature>
<name>A0ABP5IH88_9ACTN</name>
<feature type="compositionally biased region" description="Basic and acidic residues" evidence="1">
    <location>
        <begin position="557"/>
        <end position="569"/>
    </location>
</feature>
<feature type="region of interest" description="Disordered" evidence="1">
    <location>
        <begin position="547"/>
        <end position="611"/>
    </location>
</feature>
<evidence type="ECO:0000313" key="4">
    <source>
        <dbReference type="Proteomes" id="UP001500016"/>
    </source>
</evidence>
<feature type="transmembrane region" description="Helical" evidence="2">
    <location>
        <begin position="215"/>
        <end position="233"/>
    </location>
</feature>
<dbReference type="RefSeq" id="WP_344534531.1">
    <property type="nucleotide sequence ID" value="NZ_BAAAPE010000023.1"/>
</dbReference>
<keyword evidence="2" id="KW-1133">Transmembrane helix</keyword>
<gene>
    <name evidence="3" type="ORF">GCM10009801_72990</name>
</gene>
<protein>
    <recommendedName>
        <fullName evidence="5">Integral membrane protein</fullName>
    </recommendedName>
</protein>
<feature type="transmembrane region" description="Helical" evidence="2">
    <location>
        <begin position="448"/>
        <end position="469"/>
    </location>
</feature>
<feature type="transmembrane region" description="Helical" evidence="2">
    <location>
        <begin position="481"/>
        <end position="498"/>
    </location>
</feature>
<dbReference type="EMBL" id="BAAAPE010000023">
    <property type="protein sequence ID" value="GAA2100450.1"/>
    <property type="molecule type" value="Genomic_DNA"/>
</dbReference>
<feature type="transmembrane region" description="Helical" evidence="2">
    <location>
        <begin position="416"/>
        <end position="436"/>
    </location>
</feature>
<feature type="compositionally biased region" description="Basic and acidic residues" evidence="1">
    <location>
        <begin position="690"/>
        <end position="705"/>
    </location>
</feature>
<dbReference type="Proteomes" id="UP001500016">
    <property type="component" value="Unassembled WGS sequence"/>
</dbReference>
<feature type="region of interest" description="Disordered" evidence="1">
    <location>
        <begin position="45"/>
        <end position="125"/>
    </location>
</feature>
<feature type="compositionally biased region" description="Polar residues" evidence="1">
    <location>
        <begin position="714"/>
        <end position="723"/>
    </location>
</feature>
<feature type="compositionally biased region" description="Low complexity" evidence="1">
    <location>
        <begin position="659"/>
        <end position="683"/>
    </location>
</feature>
<evidence type="ECO:0008006" key="5">
    <source>
        <dbReference type="Google" id="ProtNLM"/>
    </source>
</evidence>
<evidence type="ECO:0000256" key="1">
    <source>
        <dbReference type="SAM" id="MobiDB-lite"/>
    </source>
</evidence>
<organism evidence="3 4">
    <name type="scientific">Streptomyces albiaxialis</name>
    <dbReference type="NCBI Taxonomy" id="329523"/>
    <lineage>
        <taxon>Bacteria</taxon>
        <taxon>Bacillati</taxon>
        <taxon>Actinomycetota</taxon>
        <taxon>Actinomycetes</taxon>
        <taxon>Kitasatosporales</taxon>
        <taxon>Streptomycetaceae</taxon>
        <taxon>Streptomyces</taxon>
    </lineage>
</organism>
<feature type="compositionally biased region" description="Basic and acidic residues" evidence="1">
    <location>
        <begin position="598"/>
        <end position="609"/>
    </location>
</feature>